<evidence type="ECO:0000313" key="5">
    <source>
        <dbReference type="EMBL" id="KAJ3181222.1"/>
    </source>
</evidence>
<comment type="subcellular location">
    <subcellularLocation>
        <location evidence="1">Nucleus</location>
    </subcellularLocation>
</comment>
<dbReference type="PANTHER" id="PTHR13516">
    <property type="entry name" value="RIBONUCLEASE P SUBUNIT P25"/>
    <property type="match status" value="1"/>
</dbReference>
<dbReference type="Proteomes" id="UP001212152">
    <property type="component" value="Unassembled WGS sequence"/>
</dbReference>
<sequence>MEKYRRKTVGEEPLEPRAPNEVHIAVHGKIRDYVKRVLDLLKDSTHEKVIIVGRGKSINKAVTVAEIAKRRMDGRCKQEPSIYNLQATDVWEPIEDGLDR</sequence>
<keyword evidence="6" id="KW-1185">Reference proteome</keyword>
<dbReference type="InterPro" id="IPR036882">
    <property type="entry name" value="Alba-like_dom_sf"/>
</dbReference>
<organism evidence="5 6">
    <name type="scientific">Geranomyces variabilis</name>
    <dbReference type="NCBI Taxonomy" id="109894"/>
    <lineage>
        <taxon>Eukaryota</taxon>
        <taxon>Fungi</taxon>
        <taxon>Fungi incertae sedis</taxon>
        <taxon>Chytridiomycota</taxon>
        <taxon>Chytridiomycota incertae sedis</taxon>
        <taxon>Chytridiomycetes</taxon>
        <taxon>Spizellomycetales</taxon>
        <taxon>Powellomycetaceae</taxon>
        <taxon>Geranomyces</taxon>
    </lineage>
</organism>
<evidence type="ECO:0000313" key="6">
    <source>
        <dbReference type="Proteomes" id="UP001212152"/>
    </source>
</evidence>
<dbReference type="InterPro" id="IPR051958">
    <property type="entry name" value="Alba-like_NAB"/>
</dbReference>
<dbReference type="GO" id="GO:0005634">
    <property type="term" value="C:nucleus"/>
    <property type="evidence" value="ECO:0007669"/>
    <property type="project" value="UniProtKB-SubCell"/>
</dbReference>
<accession>A0AAD5XPE4</accession>
<evidence type="ECO:0000256" key="3">
    <source>
        <dbReference type="ARBA" id="ARBA00023242"/>
    </source>
</evidence>
<dbReference type="GO" id="GO:0003723">
    <property type="term" value="F:RNA binding"/>
    <property type="evidence" value="ECO:0007669"/>
    <property type="project" value="TreeGrafter"/>
</dbReference>
<dbReference type="EMBL" id="JADGJQ010000013">
    <property type="protein sequence ID" value="KAJ3181222.1"/>
    <property type="molecule type" value="Genomic_DNA"/>
</dbReference>
<evidence type="ECO:0000256" key="1">
    <source>
        <dbReference type="ARBA" id="ARBA00004123"/>
    </source>
</evidence>
<keyword evidence="3" id="KW-0539">Nucleus</keyword>
<dbReference type="SUPFAM" id="SSF82704">
    <property type="entry name" value="AlbA-like"/>
    <property type="match status" value="1"/>
</dbReference>
<evidence type="ECO:0000259" key="4">
    <source>
        <dbReference type="Pfam" id="PF01918"/>
    </source>
</evidence>
<dbReference type="InterPro" id="IPR002775">
    <property type="entry name" value="DNA/RNA-bd_Alba-like"/>
</dbReference>
<evidence type="ECO:0000256" key="2">
    <source>
        <dbReference type="ARBA" id="ARBA00008018"/>
    </source>
</evidence>
<feature type="domain" description="DNA/RNA-binding protein Alba-like" evidence="4">
    <location>
        <begin position="20"/>
        <end position="73"/>
    </location>
</feature>
<dbReference type="Gene3D" id="3.30.110.20">
    <property type="entry name" value="Alba-like domain"/>
    <property type="match status" value="1"/>
</dbReference>
<dbReference type="AlphaFoldDB" id="A0AAD5XPE4"/>
<comment type="similarity">
    <text evidence="2">Belongs to the histone-like Alba family.</text>
</comment>
<comment type="caution">
    <text evidence="5">The sequence shown here is derived from an EMBL/GenBank/DDBJ whole genome shotgun (WGS) entry which is preliminary data.</text>
</comment>
<protein>
    <recommendedName>
        <fullName evidence="4">DNA/RNA-binding protein Alba-like domain-containing protein</fullName>
    </recommendedName>
</protein>
<dbReference type="Pfam" id="PF01918">
    <property type="entry name" value="Alba"/>
    <property type="match status" value="1"/>
</dbReference>
<name>A0AAD5XPE4_9FUNG</name>
<proteinExistence type="inferred from homology"/>
<reference evidence="5" key="1">
    <citation type="submission" date="2020-05" db="EMBL/GenBank/DDBJ databases">
        <title>Phylogenomic resolution of chytrid fungi.</title>
        <authorList>
            <person name="Stajich J.E."/>
            <person name="Amses K."/>
            <person name="Simmons R."/>
            <person name="Seto K."/>
            <person name="Myers J."/>
            <person name="Bonds A."/>
            <person name="Quandt C.A."/>
            <person name="Barry K."/>
            <person name="Liu P."/>
            <person name="Grigoriev I."/>
            <person name="Longcore J.E."/>
            <person name="James T.Y."/>
        </authorList>
    </citation>
    <scope>NUCLEOTIDE SEQUENCE</scope>
    <source>
        <strain evidence="5">JEL0379</strain>
    </source>
</reference>
<dbReference type="PANTHER" id="PTHR13516:SF4">
    <property type="entry name" value="FI09323P"/>
    <property type="match status" value="1"/>
</dbReference>
<gene>
    <name evidence="5" type="ORF">HDU87_001351</name>
</gene>